<name>A0A250X815_9CHLO</name>
<keyword evidence="2" id="KW-1185">Reference proteome</keyword>
<organism evidence="1 2">
    <name type="scientific">Chlamydomonas eustigma</name>
    <dbReference type="NCBI Taxonomy" id="1157962"/>
    <lineage>
        <taxon>Eukaryota</taxon>
        <taxon>Viridiplantae</taxon>
        <taxon>Chlorophyta</taxon>
        <taxon>core chlorophytes</taxon>
        <taxon>Chlorophyceae</taxon>
        <taxon>CS clade</taxon>
        <taxon>Chlamydomonadales</taxon>
        <taxon>Chlamydomonadaceae</taxon>
        <taxon>Chlamydomonas</taxon>
    </lineage>
</organism>
<dbReference type="InterPro" id="IPR036188">
    <property type="entry name" value="FAD/NAD-bd_sf"/>
</dbReference>
<dbReference type="STRING" id="1157962.A0A250X815"/>
<dbReference type="GO" id="GO:0070189">
    <property type="term" value="P:kynurenine metabolic process"/>
    <property type="evidence" value="ECO:0007669"/>
    <property type="project" value="TreeGrafter"/>
</dbReference>
<gene>
    <name evidence="1" type="ORF">CEUSTIGMA_g6664.t1</name>
</gene>
<dbReference type="Pfam" id="PF13450">
    <property type="entry name" value="NAD_binding_8"/>
    <property type="match status" value="1"/>
</dbReference>
<dbReference type="PANTHER" id="PTHR46028">
    <property type="entry name" value="KYNURENINE 3-MONOOXYGENASE"/>
    <property type="match status" value="1"/>
</dbReference>
<sequence>MLQFTRIQSPMTVEVFKSGLARYNVQSVQFTVLLNTETHGAPRKFRRHCPKHDYLSIQCRSSAAAMSDPADVIPSADDDDEDYPGRVLPSTKRVVVIGAGPSGLLSALYLARRGYNVEVHEKEPAPGVNAEVGQRQHNYPIVLSSRSLLAFRELTLETSVFGPDAPKLLGMYDMTTGKLEPSGDPTDLNTQTVLVDRQTLVRELASEVKRLYPSKVRLHYDSRLLDVDISGQEAVLASSGATAGVALTASRTAGNGVSLSASCQRPASEAEAAASTASIAATLGIPEWDKAAIEAALGGTSLGGAATPSGAQSRTVNYDLLVGADGVDSDVRGAMVSVRPKLRDFEVQTPSWDDAVFKSFKDLSFTSPDAAERLLPGISAHQPRQYLYCLQSEGSGKIELWMPEPGVVNGILIQGSSSSWSAEALRQSLATYSAALPTAWVHGIVAQTSQESQIVGKSSAPQTMGKTIQASRFHGPKMVLVGDAGHGMTNETRQGLNAAVETVRLLNVVLKISGENLARCGNVLTEVRAEDAHCVQMIEQMQRVQRPGIRYPDALFAFSGWLSSCIWRAAAVMVSVLHILAPKMFRPGWVKESLGDCRKGYNEVLKVLTRFAAAPILAFLATVAVILKEPLTALIRAASA</sequence>
<evidence type="ECO:0000313" key="2">
    <source>
        <dbReference type="Proteomes" id="UP000232323"/>
    </source>
</evidence>
<protein>
    <submittedName>
        <fullName evidence="1">Uncharacterized protein</fullName>
    </submittedName>
</protein>
<evidence type="ECO:0000313" key="1">
    <source>
        <dbReference type="EMBL" id="GAX79224.1"/>
    </source>
</evidence>
<dbReference type="OrthoDB" id="10053569at2759"/>
<dbReference type="EMBL" id="BEGY01000040">
    <property type="protein sequence ID" value="GAX79224.1"/>
    <property type="molecule type" value="Genomic_DNA"/>
</dbReference>
<dbReference type="SUPFAM" id="SSF51905">
    <property type="entry name" value="FAD/NAD(P)-binding domain"/>
    <property type="match status" value="1"/>
</dbReference>
<dbReference type="Gene3D" id="3.50.50.60">
    <property type="entry name" value="FAD/NAD(P)-binding domain"/>
    <property type="match status" value="2"/>
</dbReference>
<dbReference type="PANTHER" id="PTHR46028:SF7">
    <property type="entry name" value="KYNURENINE 3-MONOOXYGENASE-RELATED"/>
    <property type="match status" value="1"/>
</dbReference>
<reference evidence="1 2" key="1">
    <citation type="submission" date="2017-08" db="EMBL/GenBank/DDBJ databases">
        <title>Acidophilic green algal genome provides insights into adaptation to an acidic environment.</title>
        <authorList>
            <person name="Hirooka S."/>
            <person name="Hirose Y."/>
            <person name="Kanesaki Y."/>
            <person name="Higuchi S."/>
            <person name="Fujiwara T."/>
            <person name="Onuma R."/>
            <person name="Era A."/>
            <person name="Ohbayashi R."/>
            <person name="Uzuka A."/>
            <person name="Nozaki H."/>
            <person name="Yoshikawa H."/>
            <person name="Miyagishima S.Y."/>
        </authorList>
    </citation>
    <scope>NUCLEOTIDE SEQUENCE [LARGE SCALE GENOMIC DNA]</scope>
    <source>
        <strain evidence="1 2">NIES-2499</strain>
    </source>
</reference>
<dbReference type="PRINTS" id="PR00420">
    <property type="entry name" value="RNGMNOXGNASE"/>
</dbReference>
<comment type="caution">
    <text evidence="1">The sequence shown here is derived from an EMBL/GenBank/DDBJ whole genome shotgun (WGS) entry which is preliminary data.</text>
</comment>
<proteinExistence type="predicted"/>
<dbReference type="Proteomes" id="UP000232323">
    <property type="component" value="Unassembled WGS sequence"/>
</dbReference>
<accession>A0A250X815</accession>
<dbReference type="AlphaFoldDB" id="A0A250X815"/>
<dbReference type="GO" id="GO:0004502">
    <property type="term" value="F:kynurenine 3-monooxygenase activity"/>
    <property type="evidence" value="ECO:0007669"/>
    <property type="project" value="TreeGrafter"/>
</dbReference>